<evidence type="ECO:0000256" key="4">
    <source>
        <dbReference type="ARBA" id="ARBA00023002"/>
    </source>
</evidence>
<sequence>MGLTLPWQANGYLRWSGWLQFFPTLFLSIAATLAASAAARLGFLWVYGLLAFLAALLAGLLLFDVATIKLGAHPVEPLPKPPNFTDPFDVILRRRSCRAFQDRRLTAAHLQDLLHVSEVFVQQSRLLGEAPIRLVYVQAPLTVWPVVGAQEFLVALVPKQYDRMSVLDVGRSLQRVVLHATSLGVATCWIGPGTDHQSVIAALGPRYNSDKERICCVCAMGYASRYVPSFVAAMQRFKSRSRLPLRSLFFADAEFHTPLDTGASPFRRYERCFEACRWAPSSTNAQPVRCMAVPSKRRFDFFAASASRYYTPVAVGIWLANWEVGCEALGIKGRFLHLDEKERTPGGRSDLKLPSYDMSWVELAEEHQVPT</sequence>
<comment type="similarity">
    <text evidence="1">Belongs to the nitroreductase family.</text>
</comment>
<accession>A0A812TTZ8</accession>
<dbReference type="PANTHER" id="PTHR23026">
    <property type="entry name" value="NADPH NITROREDUCTASE"/>
    <property type="match status" value="1"/>
</dbReference>
<dbReference type="InterPro" id="IPR029478">
    <property type="entry name" value="TM1586_NiRdase"/>
</dbReference>
<dbReference type="SUPFAM" id="SSF55469">
    <property type="entry name" value="FMN-dependent nitroreductase-like"/>
    <property type="match status" value="2"/>
</dbReference>
<name>A0A812TTZ8_9DINO</name>
<proteinExistence type="inferred from homology"/>
<evidence type="ECO:0000313" key="8">
    <source>
        <dbReference type="Proteomes" id="UP000604046"/>
    </source>
</evidence>
<dbReference type="OrthoDB" id="444150at2759"/>
<feature type="domain" description="Putative nitroreductase TM1586" evidence="6">
    <location>
        <begin position="90"/>
        <end position="319"/>
    </location>
</feature>
<keyword evidence="5" id="KW-1133">Transmembrane helix</keyword>
<keyword evidence="2" id="KW-0285">Flavoprotein</keyword>
<dbReference type="InterPro" id="IPR000415">
    <property type="entry name" value="Nitroreductase-like"/>
</dbReference>
<keyword evidence="5" id="KW-0472">Membrane</keyword>
<dbReference type="AlphaFoldDB" id="A0A812TTZ8"/>
<dbReference type="InterPro" id="IPR050627">
    <property type="entry name" value="Nitroreductase/BluB"/>
</dbReference>
<keyword evidence="3" id="KW-0288">FMN</keyword>
<reference evidence="7" key="1">
    <citation type="submission" date="2021-02" db="EMBL/GenBank/DDBJ databases">
        <authorList>
            <person name="Dougan E. K."/>
            <person name="Rhodes N."/>
            <person name="Thang M."/>
            <person name="Chan C."/>
        </authorList>
    </citation>
    <scope>NUCLEOTIDE SEQUENCE</scope>
</reference>
<organism evidence="7 8">
    <name type="scientific">Symbiodinium natans</name>
    <dbReference type="NCBI Taxonomy" id="878477"/>
    <lineage>
        <taxon>Eukaryota</taxon>
        <taxon>Sar</taxon>
        <taxon>Alveolata</taxon>
        <taxon>Dinophyceae</taxon>
        <taxon>Suessiales</taxon>
        <taxon>Symbiodiniaceae</taxon>
        <taxon>Symbiodinium</taxon>
    </lineage>
</organism>
<feature type="transmembrane region" description="Helical" evidence="5">
    <location>
        <begin position="15"/>
        <end position="35"/>
    </location>
</feature>
<evidence type="ECO:0000256" key="3">
    <source>
        <dbReference type="ARBA" id="ARBA00022643"/>
    </source>
</evidence>
<dbReference type="Gene3D" id="3.40.109.10">
    <property type="entry name" value="NADH Oxidase"/>
    <property type="match status" value="1"/>
</dbReference>
<dbReference type="Proteomes" id="UP000604046">
    <property type="component" value="Unassembled WGS sequence"/>
</dbReference>
<dbReference type="PANTHER" id="PTHR23026:SF90">
    <property type="entry name" value="IODOTYROSINE DEIODINASE 1"/>
    <property type="match status" value="1"/>
</dbReference>
<keyword evidence="5" id="KW-0812">Transmembrane</keyword>
<feature type="transmembrane region" description="Helical" evidence="5">
    <location>
        <begin position="42"/>
        <end position="63"/>
    </location>
</feature>
<evidence type="ECO:0000256" key="5">
    <source>
        <dbReference type="SAM" id="Phobius"/>
    </source>
</evidence>
<keyword evidence="8" id="KW-1185">Reference proteome</keyword>
<gene>
    <name evidence="7" type="ORF">SNAT2548_LOCUS30083</name>
</gene>
<dbReference type="EMBL" id="CAJNDS010002590">
    <property type="protein sequence ID" value="CAE7536756.1"/>
    <property type="molecule type" value="Genomic_DNA"/>
</dbReference>
<keyword evidence="4" id="KW-0560">Oxidoreductase</keyword>
<evidence type="ECO:0000256" key="2">
    <source>
        <dbReference type="ARBA" id="ARBA00022630"/>
    </source>
</evidence>
<dbReference type="GO" id="GO:0016491">
    <property type="term" value="F:oxidoreductase activity"/>
    <property type="evidence" value="ECO:0007669"/>
    <property type="project" value="UniProtKB-KW"/>
</dbReference>
<evidence type="ECO:0000259" key="6">
    <source>
        <dbReference type="Pfam" id="PF14512"/>
    </source>
</evidence>
<evidence type="ECO:0000313" key="7">
    <source>
        <dbReference type="EMBL" id="CAE7536756.1"/>
    </source>
</evidence>
<dbReference type="Pfam" id="PF14512">
    <property type="entry name" value="TM1586_NiRdase"/>
    <property type="match status" value="1"/>
</dbReference>
<comment type="caution">
    <text evidence="7">The sequence shown here is derived from an EMBL/GenBank/DDBJ whole genome shotgun (WGS) entry which is preliminary data.</text>
</comment>
<evidence type="ECO:0000256" key="1">
    <source>
        <dbReference type="ARBA" id="ARBA00007118"/>
    </source>
</evidence>
<protein>
    <recommendedName>
        <fullName evidence="6">Putative nitroreductase TM1586 domain-containing protein</fullName>
    </recommendedName>
</protein>